<dbReference type="EMBL" id="MTYJ01000131">
    <property type="protein sequence ID" value="OQV13066.1"/>
    <property type="molecule type" value="Genomic_DNA"/>
</dbReference>
<evidence type="ECO:0000256" key="1">
    <source>
        <dbReference type="SAM" id="Coils"/>
    </source>
</evidence>
<accession>A0A1W0WCX1</accession>
<gene>
    <name evidence="2" type="ORF">BV898_12723</name>
</gene>
<keyword evidence="1" id="KW-0175">Coiled coil</keyword>
<proteinExistence type="predicted"/>
<sequence length="372" mass="42811">MKHESVSVHHHETQSNITAKRKCIECSKFYIEDCKVKREATRRKDVELCQGKIARSQEIERNYSELLMTKDRQVQGVEKVELALSLRQAISKRKAEQHALNNASSLQHQALTSELYICQQEHSVIVEELRKETRLYEESERDLFEKRKDKQARLTERKLRQIQKRQEHPILLENLKGATEAGKTKSVALESAVSILKRKAESLEADLGMVKAKLDAVKGVKEQVECAEGKLKETEQKVVSKQEKHHADLREKAEAMKSRCDLCADGAAADQKVLQEQAVVIAKLETMKAAIENKNSKVTSNADAMARQLDNLRRIQLPLAQDSREANERKSVDILKWKRKFQVAKKNPHRYFEELKKQVKRLQNELKAKTMS</sequence>
<feature type="coiled-coil region" evidence="1">
    <location>
        <begin position="186"/>
        <end position="301"/>
    </location>
</feature>
<dbReference type="AlphaFoldDB" id="A0A1W0WCX1"/>
<protein>
    <submittedName>
        <fullName evidence="2">Uncharacterized protein</fullName>
    </submittedName>
</protein>
<name>A0A1W0WCX1_HYPEX</name>
<evidence type="ECO:0000313" key="2">
    <source>
        <dbReference type="EMBL" id="OQV13066.1"/>
    </source>
</evidence>
<organism evidence="2 3">
    <name type="scientific">Hypsibius exemplaris</name>
    <name type="common">Freshwater tardigrade</name>
    <dbReference type="NCBI Taxonomy" id="2072580"/>
    <lineage>
        <taxon>Eukaryota</taxon>
        <taxon>Metazoa</taxon>
        <taxon>Ecdysozoa</taxon>
        <taxon>Tardigrada</taxon>
        <taxon>Eutardigrada</taxon>
        <taxon>Parachela</taxon>
        <taxon>Hypsibioidea</taxon>
        <taxon>Hypsibiidae</taxon>
        <taxon>Hypsibius</taxon>
    </lineage>
</organism>
<evidence type="ECO:0000313" key="3">
    <source>
        <dbReference type="Proteomes" id="UP000192578"/>
    </source>
</evidence>
<reference evidence="3" key="1">
    <citation type="submission" date="2017-01" db="EMBL/GenBank/DDBJ databases">
        <title>Comparative genomics of anhydrobiosis in the tardigrade Hypsibius dujardini.</title>
        <authorList>
            <person name="Yoshida Y."/>
            <person name="Koutsovoulos G."/>
            <person name="Laetsch D."/>
            <person name="Stevens L."/>
            <person name="Kumar S."/>
            <person name="Horikawa D."/>
            <person name="Ishino K."/>
            <person name="Komine S."/>
            <person name="Tomita M."/>
            <person name="Blaxter M."/>
            <person name="Arakawa K."/>
        </authorList>
    </citation>
    <scope>NUCLEOTIDE SEQUENCE [LARGE SCALE GENOMIC DNA]</scope>
    <source>
        <strain evidence="3">Z151</strain>
    </source>
</reference>
<keyword evidence="3" id="KW-1185">Reference proteome</keyword>
<dbReference type="Proteomes" id="UP000192578">
    <property type="component" value="Unassembled WGS sequence"/>
</dbReference>
<comment type="caution">
    <text evidence="2">The sequence shown here is derived from an EMBL/GenBank/DDBJ whole genome shotgun (WGS) entry which is preliminary data.</text>
</comment>